<feature type="compositionally biased region" description="Gly residues" evidence="1">
    <location>
        <begin position="160"/>
        <end position="176"/>
    </location>
</feature>
<name>A0AAN6KT72_9PEZI</name>
<feature type="region of interest" description="Disordered" evidence="1">
    <location>
        <begin position="858"/>
        <end position="967"/>
    </location>
</feature>
<feature type="region of interest" description="Disordered" evidence="1">
    <location>
        <begin position="148"/>
        <end position="298"/>
    </location>
</feature>
<feature type="compositionally biased region" description="Low complexity" evidence="1">
    <location>
        <begin position="190"/>
        <end position="212"/>
    </location>
</feature>
<sequence>MSPPEPSTSIRAHLCGRCHSVDLHISHNGSNLAPIEEALLRSFGIDERNYRHTLFWHFRAEPCQVQRPFADLARVAVCAPEVLRRESLRVHVCRMVKVVPGSGCLAVGGGVVGGLAAGLAVAGGGGAGGAGTVPMSVAGGSGGVLGSGADLSGGQARTNQGGGETGLPAGEEGGSPGDKTTVGQERVVSEGETAGASAEAATTGRTTAGSDGEATASNADTTAPGGSPGLIDEDTGSDEDADEPADRRRNHAAQPESSGTTATSSSSEVAESTNQSVASNSSEPPPPSPSPSLSENSATADEIAFRLKWSPGTCQQLGLTPHTFSSIRTLLDTSLVDIREHIRDEIVQVLQRILKRFPQFRDHFRNTVAIRYRAVINECTGGHDVADLEDLSYGGRFTAVSDLFVDPAMAPRSVNARITLLLDDGSDSSPAAKKRKMSKVSPETLDFDQLVQSTQDDVNPRRKFIRLGEVSEREIIDSDDIAEEFPILAEIDRQQRTLLFLWGTRAWDFDDFCIGDFELCKKTLRFSQRLLWFDRYHGVKSKSQLQERISARVTTDQRMPFLPPLTFNAFDPDEYDPPFGTGVINKYGVVVVIRFVSHLPKAENERLAFHKNFQLVVGDPDDYESIAKEVKTELENADETKRLFRAEYQDRWQLQLWAMPHEPAPRTLFRFEPAGSDGPGLVKRFMSSRMLKRGQPGCKLYMEAHLWEVGDDEEQLVQHHAGIGSGHASGPCDLDGAEDAWLDGSSAPTRHGRAGSRKRKLTCSGSAKKAGSAHTQERGGILAVSHDNPEDTSDHASSASDGGELRVAAAREASRLLLEDEQVRLAMEPPSEREVLEELPRDDSLLWDALSTEDVVGAGNVAADCGSKESGDDDDGSGDRDVHGQDDETHHEDRDSPASLDEVDHTGAVRVEDEQSFSGTSSSKQRDGSRADIRDGEVGEDGDDDDDDESSWLVHVPASLREEQRRQ</sequence>
<feature type="compositionally biased region" description="Basic and acidic residues" evidence="1">
    <location>
        <begin position="924"/>
        <end position="937"/>
    </location>
</feature>
<evidence type="ECO:0000313" key="2">
    <source>
        <dbReference type="EMBL" id="KAK0999915.1"/>
    </source>
</evidence>
<feature type="region of interest" description="Disordered" evidence="1">
    <location>
        <begin position="739"/>
        <end position="804"/>
    </location>
</feature>
<proteinExistence type="predicted"/>
<feature type="compositionally biased region" description="Basic and acidic residues" evidence="1">
    <location>
        <begin position="877"/>
        <end position="913"/>
    </location>
</feature>
<dbReference type="EMBL" id="JAUJLE010000038">
    <property type="protein sequence ID" value="KAK0999915.1"/>
    <property type="molecule type" value="Genomic_DNA"/>
</dbReference>
<evidence type="ECO:0000313" key="3">
    <source>
        <dbReference type="Proteomes" id="UP001175353"/>
    </source>
</evidence>
<feature type="compositionally biased region" description="Acidic residues" evidence="1">
    <location>
        <begin position="938"/>
        <end position="950"/>
    </location>
</feature>
<comment type="caution">
    <text evidence="2">The sequence shown here is derived from an EMBL/GenBank/DDBJ whole genome shotgun (WGS) entry which is preliminary data.</text>
</comment>
<evidence type="ECO:0000256" key="1">
    <source>
        <dbReference type="SAM" id="MobiDB-lite"/>
    </source>
</evidence>
<keyword evidence="3" id="KW-1185">Reference proteome</keyword>
<feature type="compositionally biased region" description="Acidic residues" evidence="1">
    <location>
        <begin position="231"/>
        <end position="243"/>
    </location>
</feature>
<feature type="compositionally biased region" description="Low complexity" evidence="1">
    <location>
        <begin position="256"/>
        <end position="273"/>
    </location>
</feature>
<feature type="compositionally biased region" description="Basic residues" evidence="1">
    <location>
        <begin position="750"/>
        <end position="761"/>
    </location>
</feature>
<reference evidence="2" key="1">
    <citation type="submission" date="2023-06" db="EMBL/GenBank/DDBJ databases">
        <title>Black Yeasts Isolated from many extreme environments.</title>
        <authorList>
            <person name="Coleine C."/>
            <person name="Stajich J.E."/>
            <person name="Selbmann L."/>
        </authorList>
    </citation>
    <scope>NUCLEOTIDE SEQUENCE</scope>
    <source>
        <strain evidence="2">CCFEE 5200</strain>
    </source>
</reference>
<dbReference type="AlphaFoldDB" id="A0AAN6KT72"/>
<organism evidence="2 3">
    <name type="scientific">Friedmanniomyces endolithicus</name>
    <dbReference type="NCBI Taxonomy" id="329885"/>
    <lineage>
        <taxon>Eukaryota</taxon>
        <taxon>Fungi</taxon>
        <taxon>Dikarya</taxon>
        <taxon>Ascomycota</taxon>
        <taxon>Pezizomycotina</taxon>
        <taxon>Dothideomycetes</taxon>
        <taxon>Dothideomycetidae</taxon>
        <taxon>Mycosphaerellales</taxon>
        <taxon>Teratosphaeriaceae</taxon>
        <taxon>Friedmanniomyces</taxon>
    </lineage>
</organism>
<dbReference type="Proteomes" id="UP001175353">
    <property type="component" value="Unassembled WGS sequence"/>
</dbReference>
<gene>
    <name evidence="2" type="ORF">LTR91_005853</name>
</gene>
<accession>A0AAN6KT72</accession>
<protein>
    <submittedName>
        <fullName evidence="2">Uncharacterized protein</fullName>
    </submittedName>
</protein>